<evidence type="ECO:0000256" key="3">
    <source>
        <dbReference type="SAM" id="MobiDB-lite"/>
    </source>
</evidence>
<dbReference type="GO" id="GO:0005684">
    <property type="term" value="C:U2-type spliceosomal complex"/>
    <property type="evidence" value="ECO:0007669"/>
    <property type="project" value="TreeGrafter"/>
</dbReference>
<evidence type="ECO:0000256" key="1">
    <source>
        <dbReference type="ARBA" id="ARBA00011069"/>
    </source>
</evidence>
<dbReference type="AlphaFoldDB" id="A0A9Q0NC95"/>
<evidence type="ECO:0000313" key="4">
    <source>
        <dbReference type="EMBL" id="KAJ6647655.1"/>
    </source>
</evidence>
<comment type="similarity">
    <text evidence="1">Belongs to the CWC26 family.</text>
</comment>
<protein>
    <recommendedName>
        <fullName evidence="2">BUD13 homolog</fullName>
    </recommendedName>
</protein>
<feature type="compositionally biased region" description="Basic and acidic residues" evidence="3">
    <location>
        <begin position="142"/>
        <end position="162"/>
    </location>
</feature>
<dbReference type="PANTHER" id="PTHR31809">
    <property type="entry name" value="BUD13 HOMOLOG"/>
    <property type="match status" value="1"/>
</dbReference>
<organism evidence="4 5">
    <name type="scientific">Pseudolycoriella hygida</name>
    <dbReference type="NCBI Taxonomy" id="35572"/>
    <lineage>
        <taxon>Eukaryota</taxon>
        <taxon>Metazoa</taxon>
        <taxon>Ecdysozoa</taxon>
        <taxon>Arthropoda</taxon>
        <taxon>Hexapoda</taxon>
        <taxon>Insecta</taxon>
        <taxon>Pterygota</taxon>
        <taxon>Neoptera</taxon>
        <taxon>Endopterygota</taxon>
        <taxon>Diptera</taxon>
        <taxon>Nematocera</taxon>
        <taxon>Sciaroidea</taxon>
        <taxon>Sciaridae</taxon>
        <taxon>Pseudolycoriella</taxon>
    </lineage>
</organism>
<proteinExistence type="inferred from homology"/>
<dbReference type="Pfam" id="PF09736">
    <property type="entry name" value="Bud13"/>
    <property type="match status" value="1"/>
</dbReference>
<feature type="compositionally biased region" description="Polar residues" evidence="3">
    <location>
        <begin position="232"/>
        <end position="246"/>
    </location>
</feature>
<dbReference type="InterPro" id="IPR051112">
    <property type="entry name" value="CWC26_splicing_factor"/>
</dbReference>
<dbReference type="PANTHER" id="PTHR31809:SF0">
    <property type="entry name" value="BUD13 HOMOLOG"/>
    <property type="match status" value="1"/>
</dbReference>
<dbReference type="OrthoDB" id="6022at2759"/>
<feature type="compositionally biased region" description="Basic residues" evidence="3">
    <location>
        <begin position="291"/>
        <end position="313"/>
    </location>
</feature>
<gene>
    <name evidence="4" type="primary">BUD13</name>
    <name evidence="4" type="ORF">Bhyg_02878</name>
</gene>
<sequence>MSTKLSQKEYLKKYLSNSDKKSKKKKNKSISGQSVKIIDDDIDLSKLHQIADEDLEVYAIGEDAPTIVGVVDDRPPELIAKEDYKNSVKWKVISNDDGFTSSLNVQRTDRDGNVSRSNDSTRTTKKYEDDDDLSPPRTKRRKTDEECVGREEKRRGQLEKRSEKLRKSRFTDASPPRRRKNSSSSDNSPPRRNDRKTSTAGSQRKIKEEPHSDNSPPNKNNGFKARVHSDSDQSPQRIRNFSSASQPKRRVKEEPDSDASPPRRRNYERSDSDQSPPRKSKVKRERDSSPLRKRTRSPPRKYSRSPRRRRSRSSKSTNRRDHSERNRTAHSSSIRDGRDSRSPLNRRLSPIRNLRGRNSPVERTNTKMTKTLDGKAAGLQNAQSLKIENEMFKKREEDVFSKMSAETSGRNAEAVVRDRKTGRIRDLREEAAKEYEKLAKEQERKNLYDKWGKGLKQIEDYRSRLESDVHEMNKPLARYSDDKDLEDMLKKQERDGDPMLNYIRNKKESAAEATPSKPIYRGAYPENRFGIRPGYRWDGVDRSNGYETKWFDVQSKRKAGEEEAYKYSTEDM</sequence>
<dbReference type="InterPro" id="IPR018609">
    <property type="entry name" value="Bud13"/>
</dbReference>
<evidence type="ECO:0000313" key="5">
    <source>
        <dbReference type="Proteomes" id="UP001151699"/>
    </source>
</evidence>
<dbReference type="GO" id="GO:0070274">
    <property type="term" value="C:RES complex"/>
    <property type="evidence" value="ECO:0007669"/>
    <property type="project" value="TreeGrafter"/>
</dbReference>
<name>A0A9Q0NC95_9DIPT</name>
<accession>A0A9Q0NC95</accession>
<dbReference type="Proteomes" id="UP001151699">
    <property type="component" value="Chromosome A"/>
</dbReference>
<keyword evidence="5" id="KW-1185">Reference proteome</keyword>
<comment type="caution">
    <text evidence="4">The sequence shown here is derived from an EMBL/GenBank/DDBJ whole genome shotgun (WGS) entry which is preliminary data.</text>
</comment>
<evidence type="ECO:0000256" key="2">
    <source>
        <dbReference type="ARBA" id="ARBA00014454"/>
    </source>
</evidence>
<dbReference type="GO" id="GO:0003723">
    <property type="term" value="F:RNA binding"/>
    <property type="evidence" value="ECO:0007669"/>
    <property type="project" value="TreeGrafter"/>
</dbReference>
<reference evidence="4" key="1">
    <citation type="submission" date="2022-07" db="EMBL/GenBank/DDBJ databases">
        <authorList>
            <person name="Trinca V."/>
            <person name="Uliana J.V.C."/>
            <person name="Torres T.T."/>
            <person name="Ward R.J."/>
            <person name="Monesi N."/>
        </authorList>
    </citation>
    <scope>NUCLEOTIDE SEQUENCE</scope>
    <source>
        <strain evidence="4">HSMRA1968</strain>
        <tissue evidence="4">Whole embryos</tissue>
    </source>
</reference>
<feature type="region of interest" description="Disordered" evidence="3">
    <location>
        <begin position="98"/>
        <end position="381"/>
    </location>
</feature>
<feature type="compositionally biased region" description="Basic and acidic residues" evidence="3">
    <location>
        <begin position="318"/>
        <end position="341"/>
    </location>
</feature>
<dbReference type="GO" id="GO:0000398">
    <property type="term" value="P:mRNA splicing, via spliceosome"/>
    <property type="evidence" value="ECO:0007669"/>
    <property type="project" value="TreeGrafter"/>
</dbReference>
<dbReference type="EMBL" id="WJQU01000001">
    <property type="protein sequence ID" value="KAJ6647655.1"/>
    <property type="molecule type" value="Genomic_DNA"/>
</dbReference>